<dbReference type="EMBL" id="CP104694">
    <property type="protein sequence ID" value="UXI69853.1"/>
    <property type="molecule type" value="Genomic_DNA"/>
</dbReference>
<dbReference type="GO" id="GO:0052706">
    <property type="term" value="F:L-histidine N(alpha)-methyltransferase activity"/>
    <property type="evidence" value="ECO:0007669"/>
    <property type="project" value="UniProtKB-EC"/>
</dbReference>
<dbReference type="PANTHER" id="PTHR43397">
    <property type="entry name" value="ERGOTHIONEINE BIOSYNTHESIS PROTEIN 1"/>
    <property type="match status" value="1"/>
</dbReference>
<dbReference type="SUPFAM" id="SSF53335">
    <property type="entry name" value="S-adenosyl-L-methionine-dependent methyltransferases"/>
    <property type="match status" value="1"/>
</dbReference>
<evidence type="ECO:0000256" key="3">
    <source>
        <dbReference type="SAM" id="MobiDB-lite"/>
    </source>
</evidence>
<dbReference type="Pfam" id="PF10017">
    <property type="entry name" value="Methyltransf_33"/>
    <property type="match status" value="1"/>
</dbReference>
<sequence length="391" mass="43574">MSVPASGLHQDDVRYLAMRDEIWRGLAARPRKLSSKWFYDEAGSALFERICEQDEYYVTRTELALMREHVAAMAKMLGPQVMLVEYGSGSGEKTRLLLDHLERPAAYVPIEISRTALRDSVAQLRQAYPALEVVALNADFTEPLLLPRPHGPVRRPVVYFPGSTLGNFNRREAVDLLIRMRQLMGPNGRALVGIDLKKDPLLIEAAYNDGAGVTAAFTLNLLARLNRELDADFDLQQFHHRARYNVMRGRVETFIVSRCAQRVSVAGRPFAFAADEAMAVEISCKYTVSEFAGMAAAAGLGVTHVWTDRRAWFAVVLLEPHPLANAEEIPMSIHDAKDLSPDGLPCVKNEGKKEKAQRKKAADENVDEALEETFPASDPISPFVPAKPRQH</sequence>
<dbReference type="InterPro" id="IPR019257">
    <property type="entry name" value="MeTrfase_dom"/>
</dbReference>
<dbReference type="InterPro" id="IPR029063">
    <property type="entry name" value="SAM-dependent_MTases_sf"/>
</dbReference>
<dbReference type="EC" id="2.1.1.44" evidence="5"/>
<protein>
    <submittedName>
        <fullName evidence="5">L-histidine N(Alpha)-methyltransferase</fullName>
        <ecNumber evidence="5">2.1.1.44</ecNumber>
    </submittedName>
</protein>
<dbReference type="Proteomes" id="UP001064632">
    <property type="component" value="Chromosome"/>
</dbReference>
<reference evidence="5" key="1">
    <citation type="submission" date="2022-09" db="EMBL/GenBank/DDBJ databases">
        <title>Tahibacter sp. nov., isolated from a fresh water.</title>
        <authorList>
            <person name="Baek J.H."/>
            <person name="Lee J.K."/>
            <person name="Kim J.M."/>
            <person name="Jeon C.O."/>
        </authorList>
    </citation>
    <scope>NUCLEOTIDE SEQUENCE</scope>
    <source>
        <strain evidence="5">W38</strain>
    </source>
</reference>
<evidence type="ECO:0000313" key="5">
    <source>
        <dbReference type="EMBL" id="UXI69853.1"/>
    </source>
</evidence>
<evidence type="ECO:0000256" key="2">
    <source>
        <dbReference type="ARBA" id="ARBA00022679"/>
    </source>
</evidence>
<dbReference type="Gene3D" id="3.40.50.150">
    <property type="entry name" value="Vaccinia Virus protein VP39"/>
    <property type="match status" value="1"/>
</dbReference>
<name>A0ABY6BKC7_9GAMM</name>
<keyword evidence="2 5" id="KW-0808">Transferase</keyword>
<dbReference type="GO" id="GO:0032259">
    <property type="term" value="P:methylation"/>
    <property type="evidence" value="ECO:0007669"/>
    <property type="project" value="UniProtKB-KW"/>
</dbReference>
<gene>
    <name evidence="5" type="primary">egtD</name>
    <name evidence="5" type="ORF">N4264_09565</name>
</gene>
<dbReference type="InterPro" id="IPR035094">
    <property type="entry name" value="EgtD"/>
</dbReference>
<feature type="region of interest" description="Disordered" evidence="3">
    <location>
        <begin position="340"/>
        <end position="391"/>
    </location>
</feature>
<keyword evidence="6" id="KW-1185">Reference proteome</keyword>
<evidence type="ECO:0000256" key="1">
    <source>
        <dbReference type="ARBA" id="ARBA00022603"/>
    </source>
</evidence>
<organism evidence="5 6">
    <name type="scientific">Tahibacter amnicola</name>
    <dbReference type="NCBI Taxonomy" id="2976241"/>
    <lineage>
        <taxon>Bacteria</taxon>
        <taxon>Pseudomonadati</taxon>
        <taxon>Pseudomonadota</taxon>
        <taxon>Gammaproteobacteria</taxon>
        <taxon>Lysobacterales</taxon>
        <taxon>Rhodanobacteraceae</taxon>
        <taxon>Tahibacter</taxon>
    </lineage>
</organism>
<dbReference type="InterPro" id="IPR051128">
    <property type="entry name" value="EgtD_Methyltrsf_superfamily"/>
</dbReference>
<keyword evidence="1 5" id="KW-0489">Methyltransferase</keyword>
<dbReference type="NCBIfam" id="TIGR03438">
    <property type="entry name" value="egtD_ergothio"/>
    <property type="match status" value="1"/>
</dbReference>
<accession>A0ABY6BKC7</accession>
<evidence type="ECO:0000259" key="4">
    <source>
        <dbReference type="Pfam" id="PF10017"/>
    </source>
</evidence>
<dbReference type="PANTHER" id="PTHR43397:SF1">
    <property type="entry name" value="ERGOTHIONEINE BIOSYNTHESIS PROTEIN 1"/>
    <property type="match status" value="1"/>
</dbReference>
<feature type="domain" description="Histidine-specific methyltransferase SAM-dependent" evidence="4">
    <location>
        <begin position="18"/>
        <end position="319"/>
    </location>
</feature>
<dbReference type="RefSeq" id="WP_261696805.1">
    <property type="nucleotide sequence ID" value="NZ_CP104694.1"/>
</dbReference>
<evidence type="ECO:0000313" key="6">
    <source>
        <dbReference type="Proteomes" id="UP001064632"/>
    </source>
</evidence>
<proteinExistence type="predicted"/>